<feature type="non-terminal residue" evidence="1">
    <location>
        <position position="45"/>
    </location>
</feature>
<keyword evidence="2" id="KW-1185">Reference proteome</keyword>
<organism evidence="1 2">
    <name type="scientific">Scutellospora calospora</name>
    <dbReference type="NCBI Taxonomy" id="85575"/>
    <lineage>
        <taxon>Eukaryota</taxon>
        <taxon>Fungi</taxon>
        <taxon>Fungi incertae sedis</taxon>
        <taxon>Mucoromycota</taxon>
        <taxon>Glomeromycotina</taxon>
        <taxon>Glomeromycetes</taxon>
        <taxon>Diversisporales</taxon>
        <taxon>Gigasporaceae</taxon>
        <taxon>Scutellospora</taxon>
    </lineage>
</organism>
<name>A0ACA9P5S6_9GLOM</name>
<gene>
    <name evidence="1" type="ORF">SCALOS_LOCUS9914</name>
</gene>
<proteinExistence type="predicted"/>
<feature type="non-terminal residue" evidence="1">
    <location>
        <position position="1"/>
    </location>
</feature>
<accession>A0ACA9P5S6</accession>
<evidence type="ECO:0000313" key="1">
    <source>
        <dbReference type="EMBL" id="CAG8686178.1"/>
    </source>
</evidence>
<dbReference type="EMBL" id="CAJVPM010033745">
    <property type="protein sequence ID" value="CAG8686178.1"/>
    <property type="molecule type" value="Genomic_DNA"/>
</dbReference>
<comment type="caution">
    <text evidence="1">The sequence shown here is derived from an EMBL/GenBank/DDBJ whole genome shotgun (WGS) entry which is preliminary data.</text>
</comment>
<dbReference type="Proteomes" id="UP000789860">
    <property type="component" value="Unassembled WGS sequence"/>
</dbReference>
<reference evidence="1" key="1">
    <citation type="submission" date="2021-06" db="EMBL/GenBank/DDBJ databases">
        <authorList>
            <person name="Kallberg Y."/>
            <person name="Tangrot J."/>
            <person name="Rosling A."/>
        </authorList>
    </citation>
    <scope>NUCLEOTIDE SEQUENCE</scope>
    <source>
        <strain evidence="1">AU212A</strain>
    </source>
</reference>
<sequence>TIEAIVNYFKLVMGWARNYQSEETIEAIVNYFKLVWIRPEIIKAK</sequence>
<evidence type="ECO:0000313" key="2">
    <source>
        <dbReference type="Proteomes" id="UP000789860"/>
    </source>
</evidence>
<protein>
    <submittedName>
        <fullName evidence="1">3513_t:CDS:1</fullName>
    </submittedName>
</protein>